<accession>E1RER5</accession>
<name>E1RER5_METP4</name>
<dbReference type="Proteomes" id="UP000006565">
    <property type="component" value="Chromosome"/>
</dbReference>
<feature type="domain" description="Peptidase S8/S53" evidence="1">
    <location>
        <begin position="306"/>
        <end position="628"/>
    </location>
</feature>
<dbReference type="RefSeq" id="WP_013328191.1">
    <property type="nucleotide sequence ID" value="NC_014507.1"/>
</dbReference>
<dbReference type="AlphaFoldDB" id="E1RER5"/>
<dbReference type="GeneID" id="9742677"/>
<dbReference type="Pfam" id="PF00082">
    <property type="entry name" value="Peptidase_S8"/>
    <property type="match status" value="1"/>
</dbReference>
<dbReference type="EMBL" id="CP002117">
    <property type="protein sequence ID" value="ADN35012.1"/>
    <property type="molecule type" value="Genomic_DNA"/>
</dbReference>
<dbReference type="KEGG" id="mpi:Mpet_0234"/>
<evidence type="ECO:0000259" key="1">
    <source>
        <dbReference type="Pfam" id="PF00082"/>
    </source>
</evidence>
<gene>
    <name evidence="2" type="ordered locus">Mpet_0234</name>
</gene>
<keyword evidence="3" id="KW-1185">Reference proteome</keyword>
<dbReference type="GO" id="GO:0006508">
    <property type="term" value="P:proteolysis"/>
    <property type="evidence" value="ECO:0007669"/>
    <property type="project" value="InterPro"/>
</dbReference>
<dbReference type="SUPFAM" id="SSF52743">
    <property type="entry name" value="Subtilisin-like"/>
    <property type="match status" value="1"/>
</dbReference>
<organism evidence="2 3">
    <name type="scientific">Methanolacinia petrolearia (strain DSM 11571 / OCM 486 / SEBR 4847)</name>
    <name type="common">Methanoplanus petrolearius</name>
    <dbReference type="NCBI Taxonomy" id="679926"/>
    <lineage>
        <taxon>Archaea</taxon>
        <taxon>Methanobacteriati</taxon>
        <taxon>Methanobacteriota</taxon>
        <taxon>Stenosarchaea group</taxon>
        <taxon>Methanomicrobia</taxon>
        <taxon>Methanomicrobiales</taxon>
        <taxon>Methanomicrobiaceae</taxon>
        <taxon>Methanolacinia</taxon>
    </lineage>
</organism>
<dbReference type="STRING" id="679926.Mpet_0234"/>
<dbReference type="InterPro" id="IPR034074">
    <property type="entry name" value="Y4bN_pept_dom"/>
</dbReference>
<dbReference type="InterPro" id="IPR036852">
    <property type="entry name" value="Peptidase_S8/S53_dom_sf"/>
</dbReference>
<evidence type="ECO:0000313" key="3">
    <source>
        <dbReference type="Proteomes" id="UP000006565"/>
    </source>
</evidence>
<dbReference type="eggNOG" id="arCOG00702">
    <property type="taxonomic scope" value="Archaea"/>
</dbReference>
<dbReference type="Gene3D" id="3.40.50.200">
    <property type="entry name" value="Peptidase S8/S53 domain"/>
    <property type="match status" value="1"/>
</dbReference>
<evidence type="ECO:0000313" key="2">
    <source>
        <dbReference type="EMBL" id="ADN35012.1"/>
    </source>
</evidence>
<dbReference type="InterPro" id="IPR000209">
    <property type="entry name" value="Peptidase_S8/S53_dom"/>
</dbReference>
<dbReference type="HOGENOM" id="CLU_016200_0_0_2"/>
<proteinExistence type="predicted"/>
<dbReference type="CDD" id="cd04847">
    <property type="entry name" value="Peptidases_S8_Subtilisin_like_2"/>
    <property type="match status" value="1"/>
</dbReference>
<protein>
    <recommendedName>
        <fullName evidence="1">Peptidase S8/S53 domain-containing protein</fullName>
    </recommendedName>
</protein>
<reference evidence="2 3" key="1">
    <citation type="journal article" date="2010" name="Stand. Genomic Sci.">
        <title>Complete genome sequence of Methanoplanus petrolearius type strain (SEBR 4847).</title>
        <authorList>
            <person name="Brambilla E."/>
            <person name="Djao O.D."/>
            <person name="Daligault H."/>
            <person name="Lapidus A."/>
            <person name="Lucas S."/>
            <person name="Hammon N."/>
            <person name="Nolan M."/>
            <person name="Tice H."/>
            <person name="Cheng J.F."/>
            <person name="Han C."/>
            <person name="Tapia R."/>
            <person name="Goodwin L."/>
            <person name="Pitluck S."/>
            <person name="Liolios K."/>
            <person name="Ivanova N."/>
            <person name="Mavromatis K."/>
            <person name="Mikhailova N."/>
            <person name="Pati A."/>
            <person name="Chen A."/>
            <person name="Palaniappan K."/>
            <person name="Land M."/>
            <person name="Hauser L."/>
            <person name="Chang Y.J."/>
            <person name="Jeffries C.D."/>
            <person name="Rohde M."/>
            <person name="Spring S."/>
            <person name="Sikorski J."/>
            <person name="Goker M."/>
            <person name="Woyke T."/>
            <person name="Bristow J."/>
            <person name="Eisen J.A."/>
            <person name="Markowitz V."/>
            <person name="Hugenholtz P."/>
            <person name="Kyrpides N.C."/>
            <person name="Klenk H.P."/>
        </authorList>
    </citation>
    <scope>NUCLEOTIDE SEQUENCE [LARGE SCALE GENOMIC DNA]</scope>
    <source>
        <strain evidence="3">DSM 11571 / OCM 486 / SEBR 4847</strain>
    </source>
</reference>
<sequence>MESEKPLIIFPKPERVETVKRRGFGKNPEVPSHSDQILRLSPKLTALQTAFREQNVSIQDSNIGIEPEKVLVIEIIGSINDFSNAVKRIEGFEWLGQFDINDIEPDHYFYYKENNQKRLSGKLFLIMTNQSAINEMISLWRRYQNDKNSDLGYGYNKFKTLFNLIKDIRYWNSKDRLEETGILENWKESIENQDKEMVYFEIELWYRLNEKKRDSNVSEISRIVSNSGGSIRSKCIIPEIGYHALLANLPIQVISKFLDNYDAELLSCESIMLFRPVGQMASGKQKTDIDLTDYNIDKITTPKGEPIIALLDGLPLSNHSILKQHLIIDDPDNWEVDYPAKTRNHGTGMASLIIHGDLSNRTNPLPRPIYSRPIMKPDLSENEYEEYIPEENELMVDLIHRAVKNIFESEDGFGGTAPTIKIINLSIGDPNRPYIRTISPLARLLDWLSIKYDVLFIVSAGNQNSSIITGISDEEFNSLSAEEIEKLCIKKITENLFDRRILSPAESINCVTVGSLYHDYSETQLKEPHVQIFNELIPSPISSFGNGFNRSIKPDFIFSGGKTLYEKEEVRSSNVELRDIRDRLPGNQPPGNLYATPGLPGDLKKVKYGHGTSNSAALTSHTAGQYYENLIEIFNSNDIENDEYQKFLTPIIKAMLTHGCSWGKSGQYLQDIFKEDGLTSNHRKSLINRWMGYGIPDVDKLINCNDQRATLIGYGELENDEGHLFTLPQLQALSNKFIQNKLTITLAWLSPTTPTSQKYKNYRLWFDVMIGKKITRIDVADSNQVKRGTIQHEIFEWEGANPISEDDLIQIRVNCLRDIGKSKIPIKYGLIVSYEIAEPLDVSVYNEVKNLIRQPIELHLNI</sequence>
<dbReference type="GO" id="GO:0004252">
    <property type="term" value="F:serine-type endopeptidase activity"/>
    <property type="evidence" value="ECO:0007669"/>
    <property type="project" value="InterPro"/>
</dbReference>